<evidence type="ECO:0000313" key="2">
    <source>
        <dbReference type="Proteomes" id="UP000703269"/>
    </source>
</evidence>
<name>A0A9P3LL31_9APHY</name>
<dbReference type="Proteomes" id="UP000703269">
    <property type="component" value="Unassembled WGS sequence"/>
</dbReference>
<accession>A0A9P3LL31</accession>
<dbReference type="AlphaFoldDB" id="A0A9P3LL31"/>
<proteinExistence type="predicted"/>
<sequence>MHPCLHIDEVIENIASHVEDNRTLTRLALVCRAFVEPATDALWAHLSGLEPLLSCLSSDLMGPSQRSYRALTIRAPPTLAGWARFRHYARKVKSLHIRPANLRKLQDNGGTTILAEHHPDGVLPNLKHLRWHEQWGSETLALAFMRPSLSTLTYVGNTTQALRTVMEHVRANLPQLNDFTCSYDSLYLPPDDSIVNEFSDTILALGNLTTFLYTSNVLRSDAVLHLSRIPHLTTLSVVLDSETHELWINPRSGGFCALTNLTLRVCPMEGGLSPCN</sequence>
<comment type="caution">
    <text evidence="1">The sequence shown here is derived from an EMBL/GenBank/DDBJ whole genome shotgun (WGS) entry which is preliminary data.</text>
</comment>
<organism evidence="1 2">
    <name type="scientific">Phanerochaete sordida</name>
    <dbReference type="NCBI Taxonomy" id="48140"/>
    <lineage>
        <taxon>Eukaryota</taxon>
        <taxon>Fungi</taxon>
        <taxon>Dikarya</taxon>
        <taxon>Basidiomycota</taxon>
        <taxon>Agaricomycotina</taxon>
        <taxon>Agaricomycetes</taxon>
        <taxon>Polyporales</taxon>
        <taxon>Phanerochaetaceae</taxon>
        <taxon>Phanerochaete</taxon>
    </lineage>
</organism>
<evidence type="ECO:0000313" key="1">
    <source>
        <dbReference type="EMBL" id="GJE97872.1"/>
    </source>
</evidence>
<evidence type="ECO:0008006" key="3">
    <source>
        <dbReference type="Google" id="ProtNLM"/>
    </source>
</evidence>
<protein>
    <recommendedName>
        <fullName evidence="3">F-box domain-containing protein</fullName>
    </recommendedName>
</protein>
<reference evidence="1 2" key="1">
    <citation type="submission" date="2021-08" db="EMBL/GenBank/DDBJ databases">
        <title>Draft Genome Sequence of Phanerochaete sordida strain YK-624.</title>
        <authorList>
            <person name="Mori T."/>
            <person name="Dohra H."/>
            <person name="Suzuki T."/>
            <person name="Kawagishi H."/>
            <person name="Hirai H."/>
        </authorList>
    </citation>
    <scope>NUCLEOTIDE SEQUENCE [LARGE SCALE GENOMIC DNA]</scope>
    <source>
        <strain evidence="1 2">YK-624</strain>
    </source>
</reference>
<gene>
    <name evidence="1" type="ORF">PsYK624_140940</name>
</gene>
<dbReference type="OrthoDB" id="2773799at2759"/>
<keyword evidence="2" id="KW-1185">Reference proteome</keyword>
<dbReference type="EMBL" id="BPQB01000078">
    <property type="protein sequence ID" value="GJE97872.1"/>
    <property type="molecule type" value="Genomic_DNA"/>
</dbReference>